<dbReference type="CDD" id="cd00042">
    <property type="entry name" value="CY"/>
    <property type="match status" value="1"/>
</dbReference>
<keyword evidence="6" id="KW-1185">Reference proteome</keyword>
<evidence type="ECO:0000256" key="1">
    <source>
        <dbReference type="ARBA" id="ARBA00022690"/>
    </source>
</evidence>
<dbReference type="PANTHER" id="PTHR11413:SF110">
    <property type="entry name" value="CYSTEINE PROTEINASE INHIBITOR 6"/>
    <property type="match status" value="1"/>
</dbReference>
<dbReference type="SMART" id="SM00043">
    <property type="entry name" value="CY"/>
    <property type="match status" value="1"/>
</dbReference>
<comment type="caution">
    <text evidence="5">The sequence shown here is derived from an EMBL/GenBank/DDBJ whole genome shotgun (WGS) entry which is preliminary data.</text>
</comment>
<protein>
    <recommendedName>
        <fullName evidence="3">Cysteine proteinase inhibitor</fullName>
    </recommendedName>
</protein>
<dbReference type="Gene3D" id="3.10.450.10">
    <property type="match status" value="1"/>
</dbReference>
<dbReference type="SUPFAM" id="SSF54403">
    <property type="entry name" value="Cystatin/monellin"/>
    <property type="match status" value="1"/>
</dbReference>
<dbReference type="GO" id="GO:0034605">
    <property type="term" value="P:cellular response to heat"/>
    <property type="evidence" value="ECO:0007669"/>
    <property type="project" value="EnsemblPlants"/>
</dbReference>
<dbReference type="Proteomes" id="UP001187192">
    <property type="component" value="Unassembled WGS sequence"/>
</dbReference>
<keyword evidence="2 3" id="KW-0789">Thiol protease inhibitor</keyword>
<name>A0AA88AT68_FICCA</name>
<accession>A0AA88AT68</accession>
<dbReference type="GO" id="GO:0009611">
    <property type="term" value="P:response to wounding"/>
    <property type="evidence" value="ECO:0007669"/>
    <property type="project" value="EnsemblPlants"/>
</dbReference>
<dbReference type="PROSITE" id="PS00287">
    <property type="entry name" value="CYSTATIN"/>
    <property type="match status" value="1"/>
</dbReference>
<keyword evidence="1 3" id="KW-0646">Protease inhibitor</keyword>
<evidence type="ECO:0000313" key="6">
    <source>
        <dbReference type="Proteomes" id="UP001187192"/>
    </source>
</evidence>
<evidence type="ECO:0000259" key="4">
    <source>
        <dbReference type="SMART" id="SM00043"/>
    </source>
</evidence>
<dbReference type="InterPro" id="IPR018073">
    <property type="entry name" value="Prot_inh_cystat_CS"/>
</dbReference>
<dbReference type="Pfam" id="PF16845">
    <property type="entry name" value="SQAPI"/>
    <property type="match status" value="1"/>
</dbReference>
<evidence type="ECO:0000256" key="3">
    <source>
        <dbReference type="RuleBase" id="RU362130"/>
    </source>
</evidence>
<feature type="domain" description="Cystatin" evidence="4">
    <location>
        <begin position="2"/>
        <end position="91"/>
    </location>
</feature>
<evidence type="ECO:0000313" key="5">
    <source>
        <dbReference type="EMBL" id="GMN47106.1"/>
    </source>
</evidence>
<proteinExistence type="inferred from homology"/>
<dbReference type="EMBL" id="BTGU01000024">
    <property type="protein sequence ID" value="GMN47106.1"/>
    <property type="molecule type" value="Genomic_DNA"/>
</dbReference>
<sequence>MALVGGIQDSGNENDLHIQNLARFAVDEHNKKENTLLQFVGVVKAKEQVVAGTMYYLTLEVLDGDEKKLYEAKIWEKLWMDFKEVQEFKPLVVDPCAESSA</sequence>
<dbReference type="InterPro" id="IPR046350">
    <property type="entry name" value="Cystatin_sf"/>
</dbReference>
<dbReference type="PANTHER" id="PTHR11413">
    <property type="entry name" value="CYSTATIN FAMILY MEMBER"/>
    <property type="match status" value="1"/>
</dbReference>
<gene>
    <name evidence="5" type="ORF">TIFTF001_016292</name>
</gene>
<reference evidence="5" key="1">
    <citation type="submission" date="2023-07" db="EMBL/GenBank/DDBJ databases">
        <title>draft genome sequence of fig (Ficus carica).</title>
        <authorList>
            <person name="Takahashi T."/>
            <person name="Nishimura K."/>
        </authorList>
    </citation>
    <scope>NUCLEOTIDE SEQUENCE</scope>
</reference>
<dbReference type="GO" id="GO:0070417">
    <property type="term" value="P:cellular response to cold"/>
    <property type="evidence" value="ECO:0007669"/>
    <property type="project" value="EnsemblPlants"/>
</dbReference>
<dbReference type="InterPro" id="IPR027214">
    <property type="entry name" value="Cystatin"/>
</dbReference>
<organism evidence="5 6">
    <name type="scientific">Ficus carica</name>
    <name type="common">Common fig</name>
    <dbReference type="NCBI Taxonomy" id="3494"/>
    <lineage>
        <taxon>Eukaryota</taxon>
        <taxon>Viridiplantae</taxon>
        <taxon>Streptophyta</taxon>
        <taxon>Embryophyta</taxon>
        <taxon>Tracheophyta</taxon>
        <taxon>Spermatophyta</taxon>
        <taxon>Magnoliopsida</taxon>
        <taxon>eudicotyledons</taxon>
        <taxon>Gunneridae</taxon>
        <taxon>Pentapetalae</taxon>
        <taxon>rosids</taxon>
        <taxon>fabids</taxon>
        <taxon>Rosales</taxon>
        <taxon>Moraceae</taxon>
        <taxon>Ficeae</taxon>
        <taxon>Ficus</taxon>
    </lineage>
</organism>
<dbReference type="GO" id="GO:0004869">
    <property type="term" value="F:cysteine-type endopeptidase inhibitor activity"/>
    <property type="evidence" value="ECO:0007669"/>
    <property type="project" value="UniProtKB-KW"/>
</dbReference>
<comment type="similarity">
    <text evidence="3">Belongs to the cystatin family. Phytocystatin subfamily.</text>
</comment>
<dbReference type="AlphaFoldDB" id="A0AA88AT68"/>
<dbReference type="InterPro" id="IPR000010">
    <property type="entry name" value="Cystatin_dom"/>
</dbReference>
<evidence type="ECO:0000256" key="2">
    <source>
        <dbReference type="ARBA" id="ARBA00022704"/>
    </source>
</evidence>
<dbReference type="Gramene" id="FCD_00020580-RA">
    <property type="protein sequence ID" value="FCD_00020580-RA:cds"/>
    <property type="gene ID" value="FCD_00020580"/>
</dbReference>
<dbReference type="GO" id="GO:0042631">
    <property type="term" value="P:cellular response to water deprivation"/>
    <property type="evidence" value="ECO:0007669"/>
    <property type="project" value="EnsemblPlants"/>
</dbReference>